<proteinExistence type="predicted"/>
<evidence type="ECO:0000313" key="1">
    <source>
        <dbReference type="EMBL" id="UNH40988.1"/>
    </source>
</evidence>
<geneLocation type="plasmid" evidence="1 2">
    <name>pW1-b</name>
</geneLocation>
<name>A0ACD3YD65_9GAMM</name>
<keyword evidence="2" id="KW-1185">Reference proteome</keyword>
<organism evidence="1 2">
    <name type="scientific">Moellerella wisconsensis</name>
    <dbReference type="NCBI Taxonomy" id="158849"/>
    <lineage>
        <taxon>Bacteria</taxon>
        <taxon>Pseudomonadati</taxon>
        <taxon>Pseudomonadota</taxon>
        <taxon>Gammaproteobacteria</taxon>
        <taxon>Enterobacterales</taxon>
        <taxon>Morganellaceae</taxon>
        <taxon>Moellerella</taxon>
    </lineage>
</organism>
<gene>
    <name evidence="1" type="ORF">MNY70_18120</name>
</gene>
<dbReference type="EMBL" id="CP093257">
    <property type="protein sequence ID" value="UNH40988.1"/>
    <property type="molecule type" value="Genomic_DNA"/>
</dbReference>
<protein>
    <submittedName>
        <fullName evidence="1">Uncharacterized protein</fullName>
    </submittedName>
</protein>
<reference evidence="1" key="1">
    <citation type="submission" date="2022-03" db="EMBL/GenBank/DDBJ databases">
        <title>ESBL-producing Moellerella wisconsensis and Escherichia marmotae isolated from wild game meat.</title>
        <authorList>
            <person name="Biggel M."/>
        </authorList>
    </citation>
    <scope>NUCLEOTIDE SEQUENCE</scope>
    <source>
        <strain evidence="1">W1</strain>
    </source>
</reference>
<sequence length="101" mass="11748">MSLVRKDKVVQFRATAKSQDKLDVLKNRLKEKRIKPSIELLLNAILENITLTDFDKMIEKLATENDVISKLTKMYKEGKINKEMLDSLMNSRFSQTENTDN</sequence>
<evidence type="ECO:0000313" key="2">
    <source>
        <dbReference type="Proteomes" id="UP000829420"/>
    </source>
</evidence>
<dbReference type="Proteomes" id="UP000829420">
    <property type="component" value="Plasmid pW1-b"/>
</dbReference>
<keyword evidence="1" id="KW-0614">Plasmid</keyword>
<accession>A0ACD3YD65</accession>